<keyword evidence="3" id="KW-1185">Reference proteome</keyword>
<sequence>MAHRLILNSITSKTQDWICKIQVTDKFPSRGIRDKAKKYQQLLLQNEEVVLPFLPLCFIIIFYCFNCL</sequence>
<evidence type="ECO:0000313" key="3">
    <source>
        <dbReference type="Proteomes" id="UP001311915"/>
    </source>
</evidence>
<evidence type="ECO:0000313" key="2">
    <source>
        <dbReference type="EMBL" id="KAK4713261.1"/>
    </source>
</evidence>
<keyword evidence="1" id="KW-0472">Membrane</keyword>
<reference evidence="2 3" key="1">
    <citation type="submission" date="2023-10" db="EMBL/GenBank/DDBJ databases">
        <title>Genome-Wide Identification Analysis in wild type Solanum Pinnatisectum Reveals Some Genes Defensing Phytophthora Infestans.</title>
        <authorList>
            <person name="Sun C."/>
        </authorList>
    </citation>
    <scope>NUCLEOTIDE SEQUENCE [LARGE SCALE GENOMIC DNA]</scope>
    <source>
        <strain evidence="2">LQN</strain>
        <tissue evidence="2">Leaf</tissue>
    </source>
</reference>
<accession>A0AAV9KIJ8</accession>
<gene>
    <name evidence="2" type="ORF">R3W88_019168</name>
</gene>
<dbReference type="Proteomes" id="UP001311915">
    <property type="component" value="Unassembled WGS sequence"/>
</dbReference>
<comment type="caution">
    <text evidence="2">The sequence shown here is derived from an EMBL/GenBank/DDBJ whole genome shotgun (WGS) entry which is preliminary data.</text>
</comment>
<dbReference type="EMBL" id="JAWPEI010000010">
    <property type="protein sequence ID" value="KAK4713261.1"/>
    <property type="molecule type" value="Genomic_DNA"/>
</dbReference>
<name>A0AAV9KIJ8_9SOLN</name>
<keyword evidence="1" id="KW-0812">Transmembrane</keyword>
<proteinExistence type="predicted"/>
<feature type="transmembrane region" description="Helical" evidence="1">
    <location>
        <begin position="49"/>
        <end position="65"/>
    </location>
</feature>
<dbReference type="AlphaFoldDB" id="A0AAV9KIJ8"/>
<evidence type="ECO:0000256" key="1">
    <source>
        <dbReference type="SAM" id="Phobius"/>
    </source>
</evidence>
<keyword evidence="1" id="KW-1133">Transmembrane helix</keyword>
<organism evidence="2 3">
    <name type="scientific">Solanum pinnatisectum</name>
    <name type="common">tansyleaf nightshade</name>
    <dbReference type="NCBI Taxonomy" id="50273"/>
    <lineage>
        <taxon>Eukaryota</taxon>
        <taxon>Viridiplantae</taxon>
        <taxon>Streptophyta</taxon>
        <taxon>Embryophyta</taxon>
        <taxon>Tracheophyta</taxon>
        <taxon>Spermatophyta</taxon>
        <taxon>Magnoliopsida</taxon>
        <taxon>eudicotyledons</taxon>
        <taxon>Gunneridae</taxon>
        <taxon>Pentapetalae</taxon>
        <taxon>asterids</taxon>
        <taxon>lamiids</taxon>
        <taxon>Solanales</taxon>
        <taxon>Solanaceae</taxon>
        <taxon>Solanoideae</taxon>
        <taxon>Solaneae</taxon>
        <taxon>Solanum</taxon>
    </lineage>
</organism>
<protein>
    <submittedName>
        <fullName evidence="2">Uncharacterized protein</fullName>
    </submittedName>
</protein>